<evidence type="ECO:0000256" key="1">
    <source>
        <dbReference type="SAM" id="Phobius"/>
    </source>
</evidence>
<keyword evidence="1" id="KW-1133">Transmembrane helix</keyword>
<evidence type="ECO:0000313" key="3">
    <source>
        <dbReference type="Proteomes" id="UP000509568"/>
    </source>
</evidence>
<reference evidence="2 3" key="1">
    <citation type="submission" date="2020-06" db="EMBL/GenBank/DDBJ databases">
        <title>Pseudomonas eucalypticola sp. nov., an endophyte of Eucalyptus dunnii leaves with biocontrol ability of eucalyptus leaf blight.</title>
        <authorList>
            <person name="Liu Y."/>
            <person name="Song Z."/>
            <person name="Zeng H."/>
            <person name="Lu M."/>
            <person name="Wang X."/>
            <person name="Lian X."/>
            <person name="Zhang Q."/>
        </authorList>
    </citation>
    <scope>NUCLEOTIDE SEQUENCE [LARGE SCALE GENOMIC DNA]</scope>
    <source>
        <strain evidence="2 3">NP-1</strain>
    </source>
</reference>
<dbReference type="EMBL" id="CP056030">
    <property type="protein sequence ID" value="QKZ03793.1"/>
    <property type="molecule type" value="Genomic_DNA"/>
</dbReference>
<dbReference type="PANTHER" id="PTHR34351">
    <property type="entry name" value="SLR1927 PROTEIN-RELATED"/>
    <property type="match status" value="1"/>
</dbReference>
<dbReference type="Proteomes" id="UP000509568">
    <property type="component" value="Chromosome"/>
</dbReference>
<dbReference type="KEGG" id="pez:HWQ56_08350"/>
<dbReference type="RefSeq" id="WP_176570193.1">
    <property type="nucleotide sequence ID" value="NZ_CP056030.1"/>
</dbReference>
<accession>A0A7D5D679</accession>
<sequence length="328" mass="36106">MVAQRSGGAVIARLRQGVRRWQDRRAPPVAQVQLGQRQIYIMPDRSGAGFAVVLLLILLAAINYQNSMAYALVFLLGSVFVVAILHTFRNVSGLRVAGAGTPAVFAGEHARFLLRLESAGREHQAIAVGWSADSLQSVDVAAGTALELELNLPTVTRGWLAAPRMRLQSTFPLGVLRAWSYLNLGQRVLVYPRPLEGELPVMASAADDIEGEGQRVAGQGVDDYQGLKDYQPGDSWRRLHWKAYSRGGRLLVKEFADVRGRDLCLDFMALGGDLEQRLSRLCHWVLALSREQRPFALRLPGVYLPVDNSDGHREACLRALALYRQGGA</sequence>
<proteinExistence type="predicted"/>
<organism evidence="2 3">
    <name type="scientific">Pseudomonas eucalypticola</name>
    <dbReference type="NCBI Taxonomy" id="2599595"/>
    <lineage>
        <taxon>Bacteria</taxon>
        <taxon>Pseudomonadati</taxon>
        <taxon>Pseudomonadota</taxon>
        <taxon>Gammaproteobacteria</taxon>
        <taxon>Pseudomonadales</taxon>
        <taxon>Pseudomonadaceae</taxon>
        <taxon>Pseudomonas</taxon>
    </lineage>
</organism>
<keyword evidence="1" id="KW-0472">Membrane</keyword>
<feature type="transmembrane region" description="Helical" evidence="1">
    <location>
        <begin position="70"/>
        <end position="88"/>
    </location>
</feature>
<keyword evidence="3" id="KW-1185">Reference proteome</keyword>
<name>A0A7D5D679_9PSED</name>
<dbReference type="AlphaFoldDB" id="A0A7D5D679"/>
<keyword evidence="1" id="KW-0812">Transmembrane</keyword>
<protein>
    <submittedName>
        <fullName evidence="2">DUF58 domain-containing protein</fullName>
    </submittedName>
</protein>
<dbReference type="PANTHER" id="PTHR34351:SF1">
    <property type="entry name" value="SLR1927 PROTEIN"/>
    <property type="match status" value="1"/>
</dbReference>
<gene>
    <name evidence="2" type="ORF">HWQ56_08350</name>
</gene>
<evidence type="ECO:0000313" key="2">
    <source>
        <dbReference type="EMBL" id="QKZ03793.1"/>
    </source>
</evidence>
<feature type="transmembrane region" description="Helical" evidence="1">
    <location>
        <begin position="47"/>
        <end position="64"/>
    </location>
</feature>